<gene>
    <name evidence="5" type="ORF">Metus_0556</name>
</gene>
<keyword evidence="2 5" id="KW-0436">Ligase</keyword>
<keyword evidence="3" id="KW-0129">CBS domain</keyword>
<proteinExistence type="inferred from homology"/>
<dbReference type="AlphaFoldDB" id="A0A3S4UH76"/>
<dbReference type="Pfam" id="PF00501">
    <property type="entry name" value="AMP-binding"/>
    <property type="match status" value="1"/>
</dbReference>
<feature type="domain" description="CBS" evidence="4">
    <location>
        <begin position="571"/>
        <end position="628"/>
    </location>
</feature>
<evidence type="ECO:0000313" key="6">
    <source>
        <dbReference type="Proteomes" id="UP000288215"/>
    </source>
</evidence>
<dbReference type="SUPFAM" id="SSF54631">
    <property type="entry name" value="CBS-domain pair"/>
    <property type="match status" value="1"/>
</dbReference>
<evidence type="ECO:0000313" key="5">
    <source>
        <dbReference type="EMBL" id="RWX73777.1"/>
    </source>
</evidence>
<dbReference type="PANTHER" id="PTHR43767">
    <property type="entry name" value="LONG-CHAIN-FATTY-ACID--COA LIGASE"/>
    <property type="match status" value="1"/>
</dbReference>
<dbReference type="InterPro" id="IPR025110">
    <property type="entry name" value="AMP-bd_C"/>
</dbReference>
<dbReference type="NCBIfam" id="NF004837">
    <property type="entry name" value="PRK06187.1"/>
    <property type="match status" value="1"/>
</dbReference>
<dbReference type="PROSITE" id="PS51371">
    <property type="entry name" value="CBS"/>
    <property type="match status" value="2"/>
</dbReference>
<comment type="caution">
    <text evidence="5">The sequence shown here is derived from an EMBL/GenBank/DDBJ whole genome shotgun (WGS) entry which is preliminary data.</text>
</comment>
<accession>A0A3S4UH76</accession>
<dbReference type="InterPro" id="IPR046342">
    <property type="entry name" value="CBS_dom_sf"/>
</dbReference>
<dbReference type="PROSITE" id="PS00455">
    <property type="entry name" value="AMP_BINDING"/>
    <property type="match status" value="1"/>
</dbReference>
<dbReference type="Gene3D" id="3.30.300.30">
    <property type="match status" value="1"/>
</dbReference>
<dbReference type="InterPro" id="IPR050237">
    <property type="entry name" value="ATP-dep_AMP-bd_enzyme"/>
</dbReference>
<evidence type="ECO:0000256" key="3">
    <source>
        <dbReference type="PROSITE-ProRule" id="PRU00703"/>
    </source>
</evidence>
<dbReference type="SUPFAM" id="SSF56801">
    <property type="entry name" value="Acetyl-CoA synthetase-like"/>
    <property type="match status" value="1"/>
</dbReference>
<dbReference type="Proteomes" id="UP000288215">
    <property type="component" value="Unassembled WGS sequence"/>
</dbReference>
<dbReference type="Pfam" id="PF13193">
    <property type="entry name" value="AMP-binding_C"/>
    <property type="match status" value="1"/>
</dbReference>
<dbReference type="FunFam" id="3.40.50.12780:FF:000003">
    <property type="entry name" value="Long-chain-fatty-acid--CoA ligase FadD"/>
    <property type="match status" value="1"/>
</dbReference>
<evidence type="ECO:0000256" key="1">
    <source>
        <dbReference type="ARBA" id="ARBA00006432"/>
    </source>
</evidence>
<dbReference type="Gene3D" id="3.40.50.12780">
    <property type="entry name" value="N-terminal domain of ligase-like"/>
    <property type="match status" value="1"/>
</dbReference>
<dbReference type="EMBL" id="RXGA01000002">
    <property type="protein sequence ID" value="RWX73777.1"/>
    <property type="molecule type" value="Genomic_DNA"/>
</dbReference>
<sequence>MSIDSIFSKTANRLNSKVALKWKDRDYTFGELDSLSTRFAKALSALGVGKGERVCIFMQNSPEFAIAHFGILKCGGVTVPLNVMYRKHELRHMINDSGAAAVVTSEANLQFVQEVMKDLKTVKAIIVTSERAPEGIRPFYKILEGFDDTPIPSMNAEEDLAVICYTSGTTGLSKGAMLTHRNFLSNIGTLASIWELNEGDKVLMALPMFHIHGLGIVIHGMAYCGYTVLLHERFDAAKVLEDIRRERCTVFMGVPTMYIKLLEEKSTSHDVSSVRLWTVGSAPMPVEAFNKFKEKFGVEILERYGMTETAPVITSNPYRGLRKPGSVGPPIPGVEIAILDDDGRTLPPGEVGEIAVRGPNVMKGYWNRPVETEEAFSGGWFHTGDLGKLDEDGYLTIVGRKKEMIIASGFKVFPREVEEVIHQYPKVKEVAVVGIPDPVRGENVKAFVVLKDGENATVEEIEEHCRRNLAAFKVPRIFEFVEAIPRTASGKALNRMLAKVKVKDLMEKSVKSIDRRTSAYEAAKYMKDANVGSLIVTDGEVPIGIVTLRDILYKVISIGSLGKDVSLSSIMSTPLVTVDAEEDIAKAAAIMRQWGVWRLPVKNGNGQLVGVLSGTDIFRAFAGRKMEVPTSF</sequence>
<dbReference type="FunFam" id="3.30.300.30:FF:000008">
    <property type="entry name" value="2,3-dihydroxybenzoate-AMP ligase"/>
    <property type="match status" value="1"/>
</dbReference>
<dbReference type="InterPro" id="IPR045851">
    <property type="entry name" value="AMP-bd_C_sf"/>
</dbReference>
<reference evidence="5 6" key="1">
    <citation type="submission" date="2018-12" db="EMBL/GenBank/DDBJ databases">
        <title>The complete genome of the methanogenic archaea of the candidate phylum Verstraetearchaeota, obtained from the metagenome of underground thermal water.</title>
        <authorList>
            <person name="Kadnikov V.V."/>
            <person name="Mardanov A.V."/>
            <person name="Beletsky A.V."/>
            <person name="Karnachuk O.V."/>
            <person name="Ravin N.V."/>
        </authorList>
    </citation>
    <scope>NUCLEOTIDE SEQUENCE [LARGE SCALE GENOMIC DNA]</scope>
    <source>
        <strain evidence="5">Ch88</strain>
    </source>
</reference>
<comment type="similarity">
    <text evidence="1">Belongs to the ATP-dependent AMP-binding enzyme family.</text>
</comment>
<feature type="domain" description="CBS" evidence="4">
    <location>
        <begin position="506"/>
        <end position="561"/>
    </location>
</feature>
<organism evidence="5 6">
    <name type="scientific">Methanosuratincola subterraneus</name>
    <dbReference type="NCBI Taxonomy" id="2593994"/>
    <lineage>
        <taxon>Archaea</taxon>
        <taxon>Thermoproteota</taxon>
        <taxon>Methanosuratincolia</taxon>
        <taxon>Candidatus Methanomethylicales</taxon>
        <taxon>Candidatus Methanomethylicaceae</taxon>
        <taxon>Candidatus Methanosuratincola (ex Vanwonterghem et al. 2016)</taxon>
    </lineage>
</organism>
<dbReference type="SMART" id="SM00116">
    <property type="entry name" value="CBS"/>
    <property type="match status" value="2"/>
</dbReference>
<name>A0A3S4UH76_METS7</name>
<evidence type="ECO:0000256" key="2">
    <source>
        <dbReference type="ARBA" id="ARBA00022598"/>
    </source>
</evidence>
<dbReference type="InterPro" id="IPR020845">
    <property type="entry name" value="AMP-binding_CS"/>
</dbReference>
<dbReference type="Gene3D" id="3.10.580.10">
    <property type="entry name" value="CBS-domain"/>
    <property type="match status" value="1"/>
</dbReference>
<dbReference type="InterPro" id="IPR042099">
    <property type="entry name" value="ANL_N_sf"/>
</dbReference>
<dbReference type="CDD" id="cd05936">
    <property type="entry name" value="FC-FACS_FadD_like"/>
    <property type="match status" value="1"/>
</dbReference>
<dbReference type="Pfam" id="PF00571">
    <property type="entry name" value="CBS"/>
    <property type="match status" value="2"/>
</dbReference>
<dbReference type="GO" id="GO:0016878">
    <property type="term" value="F:acid-thiol ligase activity"/>
    <property type="evidence" value="ECO:0007669"/>
    <property type="project" value="UniProtKB-ARBA"/>
</dbReference>
<dbReference type="InterPro" id="IPR000644">
    <property type="entry name" value="CBS_dom"/>
</dbReference>
<dbReference type="InterPro" id="IPR000873">
    <property type="entry name" value="AMP-dep_synth/lig_dom"/>
</dbReference>
<evidence type="ECO:0000259" key="4">
    <source>
        <dbReference type="PROSITE" id="PS51371"/>
    </source>
</evidence>
<protein>
    <submittedName>
        <fullName evidence="5">Long-chain-fatty-acid--CoA ligase</fullName>
    </submittedName>
</protein>
<dbReference type="PANTHER" id="PTHR43767:SF1">
    <property type="entry name" value="NONRIBOSOMAL PEPTIDE SYNTHASE PES1 (EUROFUNG)-RELATED"/>
    <property type="match status" value="1"/>
</dbReference>